<keyword evidence="2" id="KW-0539">Nucleus</keyword>
<evidence type="ECO:0000256" key="2">
    <source>
        <dbReference type="ARBA" id="ARBA00023242"/>
    </source>
</evidence>
<reference evidence="5 6" key="1">
    <citation type="submission" date="2015-12" db="EMBL/GenBank/DDBJ databases">
        <title>Draft genome sequence of Moniliophthora roreri, the causal agent of frosty pod rot of cacao.</title>
        <authorList>
            <person name="Aime M.C."/>
            <person name="Diaz-Valderrama J.R."/>
            <person name="Kijpornyongpan T."/>
            <person name="Phillips-Mora W."/>
        </authorList>
    </citation>
    <scope>NUCLEOTIDE SEQUENCE [LARGE SCALE GENOMIC DNA]</scope>
    <source>
        <strain evidence="5 6">MCA 2952</strain>
    </source>
</reference>
<dbReference type="InterPro" id="IPR050613">
    <property type="entry name" value="Sec_Metabolite_Reg"/>
</dbReference>
<dbReference type="SMART" id="SM00906">
    <property type="entry name" value="Fungal_trans"/>
    <property type="match status" value="1"/>
</dbReference>
<evidence type="ECO:0000313" key="6">
    <source>
        <dbReference type="Proteomes" id="UP000054988"/>
    </source>
</evidence>
<name>A0A0W0G7M5_MONRR</name>
<organism evidence="5 6">
    <name type="scientific">Moniliophthora roreri</name>
    <name type="common">Frosty pod rot fungus</name>
    <name type="synonym">Monilia roreri</name>
    <dbReference type="NCBI Taxonomy" id="221103"/>
    <lineage>
        <taxon>Eukaryota</taxon>
        <taxon>Fungi</taxon>
        <taxon>Dikarya</taxon>
        <taxon>Basidiomycota</taxon>
        <taxon>Agaricomycotina</taxon>
        <taxon>Agaricomycetes</taxon>
        <taxon>Agaricomycetidae</taxon>
        <taxon>Agaricales</taxon>
        <taxon>Marasmiineae</taxon>
        <taxon>Marasmiaceae</taxon>
        <taxon>Moniliophthora</taxon>
    </lineage>
</organism>
<dbReference type="Proteomes" id="UP000054988">
    <property type="component" value="Unassembled WGS sequence"/>
</dbReference>
<dbReference type="PANTHER" id="PTHR31001:SF56">
    <property type="entry name" value="ZN(2)-C6 FUNGAL-TYPE DOMAIN-CONTAINING PROTEIN"/>
    <property type="match status" value="1"/>
</dbReference>
<feature type="region of interest" description="Disordered" evidence="3">
    <location>
        <begin position="149"/>
        <end position="195"/>
    </location>
</feature>
<dbReference type="InterPro" id="IPR007219">
    <property type="entry name" value="XnlR_reg_dom"/>
</dbReference>
<evidence type="ECO:0000259" key="4">
    <source>
        <dbReference type="SMART" id="SM00906"/>
    </source>
</evidence>
<evidence type="ECO:0000313" key="5">
    <source>
        <dbReference type="EMBL" id="KTB44594.1"/>
    </source>
</evidence>
<dbReference type="GO" id="GO:0008270">
    <property type="term" value="F:zinc ion binding"/>
    <property type="evidence" value="ECO:0007669"/>
    <property type="project" value="InterPro"/>
</dbReference>
<protein>
    <recommendedName>
        <fullName evidence="4">Xylanolytic transcriptional activator regulatory domain-containing protein</fullName>
    </recommendedName>
</protein>
<dbReference type="GO" id="GO:0006351">
    <property type="term" value="P:DNA-templated transcription"/>
    <property type="evidence" value="ECO:0007669"/>
    <property type="project" value="InterPro"/>
</dbReference>
<sequence>MLTTGGDSVFNMSYDDDQSRPLKRPRNWPPPSNPYSDSVRFGYPAEASSSAEMTRIPRQEVSPQRPQEKEKGRRLSCALTSGRGSRFILANTEQLHAKILQLSDRVRQLEDGLHTLHSSHSNEIHPLLVPELLQVKTSQEFYVNPQTLSTPSETVASQREESLRESVGALSLSSTRTDHSFEHERERSSSPPEVPPNILQLSVTFPFPWAVDLKIRARIRAALPAREEAYRVCEEARNNALWQYNLDASETFLPNLLHHCYESPIEDLSPRRLALLLMVLSIGSLVDLNKPLGSLHGEAYHHLARASVCEIPLMEEPDFDELHALFFMIWYHLIFSDNKKAVGYAWNLMGFVAKLAQGLGLHRESSRMKLIPEEHEKRRFIFWELLNLDCRMSLSLGRPPSICLAHVDIKPPSYAAQGLYVPKEQILYHEWKNAFFIQCLSPALETIIAVKQPDYSVTIALDAKIRDFAVPELLDDRNASAVTKRFLVMQRALLSTGRDLVLLQLHRRYFIQTMSSPVSFEMHHSYAPSVVATYLGASSLITAVETLFEKEQQLSCRFLCFWFNSFSAAVTLALLISRTPSCPLTPCALNDLDRVCRLFRKAATILPFCAKTLNIIQKMIEKTRGIHLQWRSMQTGADVTMSANISQVRLGEVGAPYLPPSFSGVHLTLCQYLEHLKSMAPLSVTPVHSVVDHAPAQSNHWLPDIYKFNSVGVGVEDRYRLASAPPTPFMPSEPRVGEQENFNFDHGALVTDLEETSYMAWF</sequence>
<feature type="region of interest" description="Disordered" evidence="3">
    <location>
        <begin position="1"/>
        <end position="74"/>
    </location>
</feature>
<evidence type="ECO:0000256" key="1">
    <source>
        <dbReference type="ARBA" id="ARBA00004123"/>
    </source>
</evidence>
<evidence type="ECO:0000256" key="3">
    <source>
        <dbReference type="SAM" id="MobiDB-lite"/>
    </source>
</evidence>
<comment type="caution">
    <text evidence="5">The sequence shown here is derived from an EMBL/GenBank/DDBJ whole genome shotgun (WGS) entry which is preliminary data.</text>
</comment>
<comment type="subcellular location">
    <subcellularLocation>
        <location evidence="1">Nucleus</location>
    </subcellularLocation>
</comment>
<dbReference type="PANTHER" id="PTHR31001">
    <property type="entry name" value="UNCHARACTERIZED TRANSCRIPTIONAL REGULATORY PROTEIN"/>
    <property type="match status" value="1"/>
</dbReference>
<proteinExistence type="predicted"/>
<feature type="compositionally biased region" description="Basic and acidic residues" evidence="3">
    <location>
        <begin position="176"/>
        <end position="188"/>
    </location>
</feature>
<gene>
    <name evidence="5" type="ORF">WG66_2851</name>
</gene>
<dbReference type="GO" id="GO:0003677">
    <property type="term" value="F:DNA binding"/>
    <property type="evidence" value="ECO:0007669"/>
    <property type="project" value="InterPro"/>
</dbReference>
<dbReference type="Pfam" id="PF04082">
    <property type="entry name" value="Fungal_trans"/>
    <property type="match status" value="1"/>
</dbReference>
<dbReference type="CDD" id="cd12148">
    <property type="entry name" value="fungal_TF_MHR"/>
    <property type="match status" value="1"/>
</dbReference>
<dbReference type="EMBL" id="LATX01000895">
    <property type="protein sequence ID" value="KTB44594.1"/>
    <property type="molecule type" value="Genomic_DNA"/>
</dbReference>
<dbReference type="AlphaFoldDB" id="A0A0W0G7M5"/>
<accession>A0A0W0G7M5</accession>
<dbReference type="GO" id="GO:0005634">
    <property type="term" value="C:nucleus"/>
    <property type="evidence" value="ECO:0007669"/>
    <property type="project" value="UniProtKB-SubCell"/>
</dbReference>
<dbReference type="eggNOG" id="ENOG502SJQJ">
    <property type="taxonomic scope" value="Eukaryota"/>
</dbReference>
<feature type="domain" description="Xylanolytic transcriptional activator regulatory" evidence="4">
    <location>
        <begin position="345"/>
        <end position="418"/>
    </location>
</feature>